<evidence type="ECO:0000313" key="3">
    <source>
        <dbReference type="EMBL" id="MDY0871853.1"/>
    </source>
</evidence>
<keyword evidence="1" id="KW-0812">Transmembrane</keyword>
<accession>A0ABU5DX16</accession>
<feature type="transmembrane region" description="Helical" evidence="1">
    <location>
        <begin position="184"/>
        <end position="209"/>
    </location>
</feature>
<dbReference type="PANTHER" id="PTHR12879">
    <property type="entry name" value="SPHINGOLIPID DELTA 4 DESATURASE/C-4 HYDROXYLASE PROTEIN DES2"/>
    <property type="match status" value="1"/>
</dbReference>
<keyword evidence="4" id="KW-1185">Reference proteome</keyword>
<dbReference type="EMBL" id="JAXCLX010000001">
    <property type="protein sequence ID" value="MDY0871853.1"/>
    <property type="molecule type" value="Genomic_DNA"/>
</dbReference>
<feature type="transmembrane region" description="Helical" evidence="1">
    <location>
        <begin position="85"/>
        <end position="103"/>
    </location>
</feature>
<dbReference type="Proteomes" id="UP001271769">
    <property type="component" value="Unassembled WGS sequence"/>
</dbReference>
<evidence type="ECO:0000259" key="2">
    <source>
        <dbReference type="Pfam" id="PF00487"/>
    </source>
</evidence>
<reference evidence="3 4" key="1">
    <citation type="journal article" date="2013" name="Antonie Van Leeuwenhoek">
        <title>Dongia rigui sp. nov., isolated from freshwater of a large wetland in Korea.</title>
        <authorList>
            <person name="Baik K.S."/>
            <person name="Hwang Y.M."/>
            <person name="Choi J.S."/>
            <person name="Kwon J."/>
            <person name="Seong C.N."/>
        </authorList>
    </citation>
    <scope>NUCLEOTIDE SEQUENCE [LARGE SCALE GENOMIC DNA]</scope>
    <source>
        <strain evidence="3 4">04SU4-P</strain>
    </source>
</reference>
<gene>
    <name evidence="3" type="ORF">SMD31_07960</name>
</gene>
<feature type="domain" description="Fatty acid desaturase" evidence="2">
    <location>
        <begin position="57"/>
        <end position="291"/>
    </location>
</feature>
<organism evidence="3 4">
    <name type="scientific">Dongia rigui</name>
    <dbReference type="NCBI Taxonomy" id="940149"/>
    <lineage>
        <taxon>Bacteria</taxon>
        <taxon>Pseudomonadati</taxon>
        <taxon>Pseudomonadota</taxon>
        <taxon>Alphaproteobacteria</taxon>
        <taxon>Rhodospirillales</taxon>
        <taxon>Dongiaceae</taxon>
        <taxon>Dongia</taxon>
    </lineage>
</organism>
<keyword evidence="1" id="KW-0472">Membrane</keyword>
<dbReference type="Pfam" id="PF00487">
    <property type="entry name" value="FA_desaturase"/>
    <property type="match status" value="1"/>
</dbReference>
<keyword evidence="1" id="KW-1133">Transmembrane helix</keyword>
<evidence type="ECO:0000256" key="1">
    <source>
        <dbReference type="SAM" id="Phobius"/>
    </source>
</evidence>
<dbReference type="InterPro" id="IPR005804">
    <property type="entry name" value="FA_desaturase_dom"/>
</dbReference>
<proteinExistence type="predicted"/>
<dbReference type="GO" id="GO:0016491">
    <property type="term" value="F:oxidoreductase activity"/>
    <property type="evidence" value="ECO:0007669"/>
    <property type="project" value="UniProtKB-KW"/>
</dbReference>
<dbReference type="PANTHER" id="PTHR12879:SF8">
    <property type="entry name" value="SPHINGOLIPID DELTA(4)-DESATURASE DES1"/>
    <property type="match status" value="1"/>
</dbReference>
<keyword evidence="3" id="KW-0560">Oxidoreductase</keyword>
<dbReference type="EC" id="1.14.19.-" evidence="3"/>
<dbReference type="RefSeq" id="WP_320500277.1">
    <property type="nucleotide sequence ID" value="NZ_JAXCLX010000001.1"/>
</dbReference>
<feature type="transmembrane region" description="Helical" evidence="1">
    <location>
        <begin position="55"/>
        <end position="73"/>
    </location>
</feature>
<sequence>MMVEIDATPVERENSAQALKNLVTRSDAAGLTQLARHAVVLVVTATLIMAARHSLWLWPAMFVHGVALVFLFAPLHETIHRTAFATRWLNDAVAFVIGVLLVLPREYFRAFHFAHHRHTQDPARDPELSTPRPATRRQWLLYVSGLPYWYWQLRGLVTRALGQVPEDFYGNDTQRQKVIAESRLIIGIYGAILTLSLAAGSDIALRYWLLPVLLGQPMLRLYLLAEHWGCPLAPAPMLQRSRTTYTHPIVRFLAWNMPYHAEHHANPAVPFHALPQANALLAGEIGTTSPGYVAASCWIYERLS</sequence>
<protein>
    <submittedName>
        <fullName evidence="3">Fatty acid desaturase</fullName>
        <ecNumber evidence="3">1.14.19.-</ecNumber>
    </submittedName>
</protein>
<evidence type="ECO:0000313" key="4">
    <source>
        <dbReference type="Proteomes" id="UP001271769"/>
    </source>
</evidence>
<name>A0ABU5DX16_9PROT</name>
<comment type="caution">
    <text evidence="3">The sequence shown here is derived from an EMBL/GenBank/DDBJ whole genome shotgun (WGS) entry which is preliminary data.</text>
</comment>